<dbReference type="AlphaFoldDB" id="A0A1I1E416"/>
<accession>A0A1I1E416</accession>
<evidence type="ECO:0000313" key="3">
    <source>
        <dbReference type="Proteomes" id="UP000198728"/>
    </source>
</evidence>
<proteinExistence type="predicted"/>
<evidence type="ECO:0000256" key="1">
    <source>
        <dbReference type="SAM" id="SignalP"/>
    </source>
</evidence>
<keyword evidence="1" id="KW-0732">Signal</keyword>
<evidence type="ECO:0000313" key="2">
    <source>
        <dbReference type="EMBL" id="SFB81911.1"/>
    </source>
</evidence>
<protein>
    <submittedName>
        <fullName evidence="2">Uncharacterized protein</fullName>
    </submittedName>
</protein>
<organism evidence="2 3">
    <name type="scientific">Tropicimonas isoalkanivorans</name>
    <dbReference type="NCBI Taxonomy" id="441112"/>
    <lineage>
        <taxon>Bacteria</taxon>
        <taxon>Pseudomonadati</taxon>
        <taxon>Pseudomonadota</taxon>
        <taxon>Alphaproteobacteria</taxon>
        <taxon>Rhodobacterales</taxon>
        <taxon>Roseobacteraceae</taxon>
        <taxon>Tropicimonas</taxon>
    </lineage>
</organism>
<reference evidence="2 3" key="1">
    <citation type="submission" date="2016-10" db="EMBL/GenBank/DDBJ databases">
        <authorList>
            <person name="de Groot N.N."/>
        </authorList>
    </citation>
    <scope>NUCLEOTIDE SEQUENCE [LARGE SCALE GENOMIC DNA]</scope>
    <source>
        <strain evidence="2 3">DSM 19548</strain>
    </source>
</reference>
<feature type="signal peptide" evidence="1">
    <location>
        <begin position="1"/>
        <end position="25"/>
    </location>
</feature>
<feature type="chain" id="PRO_5011681043" evidence="1">
    <location>
        <begin position="26"/>
        <end position="114"/>
    </location>
</feature>
<keyword evidence="3" id="KW-1185">Reference proteome</keyword>
<dbReference type="RefSeq" id="WP_093359180.1">
    <property type="nucleotide sequence ID" value="NZ_FOLG01000001.1"/>
</dbReference>
<dbReference type="STRING" id="441112.SAMN04488094_101627"/>
<sequence>MNIPVGSVRIFCLAAMALAATPSLAQQNDPLAYSIAAREDACEGRRIEKAYFVEQRRIAVECEGEAGAFILGSNGAGAAGVLAGGALALLGAFASGGNGGSGATGSTGSTTGTN</sequence>
<dbReference type="Proteomes" id="UP000198728">
    <property type="component" value="Unassembled WGS sequence"/>
</dbReference>
<name>A0A1I1E416_9RHOB</name>
<dbReference type="EMBL" id="FOLG01000001">
    <property type="protein sequence ID" value="SFB81911.1"/>
    <property type="molecule type" value="Genomic_DNA"/>
</dbReference>
<gene>
    <name evidence="2" type="ORF">SAMN04488094_101627</name>
</gene>